<proteinExistence type="predicted"/>
<reference evidence="2" key="1">
    <citation type="submission" date="2018-05" db="EMBL/GenBank/DDBJ databases">
        <authorList>
            <person name="Lanie J.A."/>
            <person name="Ng W.-L."/>
            <person name="Kazmierczak K.M."/>
            <person name="Andrzejewski T.M."/>
            <person name="Davidsen T.M."/>
            <person name="Wayne K.J."/>
            <person name="Tettelin H."/>
            <person name="Glass J.I."/>
            <person name="Rusch D."/>
            <person name="Podicherti R."/>
            <person name="Tsui H.-C.T."/>
            <person name="Winkler M.E."/>
        </authorList>
    </citation>
    <scope>NUCLEOTIDE SEQUENCE</scope>
</reference>
<dbReference type="PANTHER" id="PTHR42938">
    <property type="entry name" value="FORMATE DEHYDROGENASE 1"/>
    <property type="match status" value="1"/>
</dbReference>
<sequence length="145" mass="15320">VDYQPEHKPGSLADVIEPFAGVIVHSRHFVDAATIDAGSSLRVVGRAGAGVDNIDVQAATEAGVLVMNLPWGNTITAAEHTVALMLALARNIPQASAALRAGTWDRKPYLGVELAEKILGVIGYGRIGREVARRAHGFEMKVIAS</sequence>
<dbReference type="Gene3D" id="3.40.50.720">
    <property type="entry name" value="NAD(P)-binding Rossmann-like Domain"/>
    <property type="match status" value="2"/>
</dbReference>
<dbReference type="PANTHER" id="PTHR42938:SF9">
    <property type="entry name" value="FORMATE DEHYDROGENASE 1"/>
    <property type="match status" value="1"/>
</dbReference>
<dbReference type="GO" id="GO:0016616">
    <property type="term" value="F:oxidoreductase activity, acting on the CH-OH group of donors, NAD or NADP as acceptor"/>
    <property type="evidence" value="ECO:0007669"/>
    <property type="project" value="InterPro"/>
</dbReference>
<dbReference type="SUPFAM" id="SSF51735">
    <property type="entry name" value="NAD(P)-binding Rossmann-fold domains"/>
    <property type="match status" value="1"/>
</dbReference>
<dbReference type="InterPro" id="IPR006139">
    <property type="entry name" value="D-isomer_2_OHA_DH_cat_dom"/>
</dbReference>
<gene>
    <name evidence="2" type="ORF">METZ01_LOCUS274147</name>
</gene>
<protein>
    <recommendedName>
        <fullName evidence="1">D-isomer specific 2-hydroxyacid dehydrogenase catalytic domain-containing protein</fullName>
    </recommendedName>
</protein>
<dbReference type="Pfam" id="PF00389">
    <property type="entry name" value="2-Hacid_dh"/>
    <property type="match status" value="1"/>
</dbReference>
<dbReference type="AlphaFoldDB" id="A0A382KCR4"/>
<dbReference type="EMBL" id="UINC01079362">
    <property type="protein sequence ID" value="SVC21293.1"/>
    <property type="molecule type" value="Genomic_DNA"/>
</dbReference>
<organism evidence="2">
    <name type="scientific">marine metagenome</name>
    <dbReference type="NCBI Taxonomy" id="408172"/>
    <lineage>
        <taxon>unclassified sequences</taxon>
        <taxon>metagenomes</taxon>
        <taxon>ecological metagenomes</taxon>
    </lineage>
</organism>
<name>A0A382KCR4_9ZZZZ</name>
<dbReference type="GO" id="GO:0051287">
    <property type="term" value="F:NAD binding"/>
    <property type="evidence" value="ECO:0007669"/>
    <property type="project" value="InterPro"/>
</dbReference>
<accession>A0A382KCR4</accession>
<dbReference type="SUPFAM" id="SSF52283">
    <property type="entry name" value="Formate/glycerate dehydrogenase catalytic domain-like"/>
    <property type="match status" value="1"/>
</dbReference>
<evidence type="ECO:0000313" key="2">
    <source>
        <dbReference type="EMBL" id="SVC21293.1"/>
    </source>
</evidence>
<dbReference type="InterPro" id="IPR036291">
    <property type="entry name" value="NAD(P)-bd_dom_sf"/>
</dbReference>
<feature type="non-terminal residue" evidence="2">
    <location>
        <position position="145"/>
    </location>
</feature>
<evidence type="ECO:0000259" key="1">
    <source>
        <dbReference type="Pfam" id="PF00389"/>
    </source>
</evidence>
<feature type="non-terminal residue" evidence="2">
    <location>
        <position position="1"/>
    </location>
</feature>
<feature type="domain" description="D-isomer specific 2-hydroxyacid dehydrogenase catalytic" evidence="1">
    <location>
        <begin position="3"/>
        <end position="101"/>
    </location>
</feature>